<dbReference type="EMBL" id="GEDG01020862">
    <property type="protein sequence ID" value="JAP18786.1"/>
    <property type="molecule type" value="Transcribed_RNA"/>
</dbReference>
<sequence length="91" mass="10970">MFYLHLWMLANDITYFIKKKMIGQHIQQKALGETIEFQRLRFVHCLDSKPYIFLSKRSFNPVLFRSTYNVFPSSSTYHPCLHFFVSLNKFL</sequence>
<proteinExistence type="predicted"/>
<dbReference type="AlphaFoldDB" id="A0A0V0HEA5"/>
<organism evidence="1">
    <name type="scientific">Solanum chacoense</name>
    <name type="common">Chaco potato</name>
    <dbReference type="NCBI Taxonomy" id="4108"/>
    <lineage>
        <taxon>Eukaryota</taxon>
        <taxon>Viridiplantae</taxon>
        <taxon>Streptophyta</taxon>
        <taxon>Embryophyta</taxon>
        <taxon>Tracheophyta</taxon>
        <taxon>Spermatophyta</taxon>
        <taxon>Magnoliopsida</taxon>
        <taxon>eudicotyledons</taxon>
        <taxon>Gunneridae</taxon>
        <taxon>Pentapetalae</taxon>
        <taxon>asterids</taxon>
        <taxon>lamiids</taxon>
        <taxon>Solanales</taxon>
        <taxon>Solanaceae</taxon>
        <taxon>Solanoideae</taxon>
        <taxon>Solaneae</taxon>
        <taxon>Solanum</taxon>
    </lineage>
</organism>
<protein>
    <submittedName>
        <fullName evidence="1">Putative ovule protein</fullName>
    </submittedName>
</protein>
<evidence type="ECO:0000313" key="1">
    <source>
        <dbReference type="EMBL" id="JAP18786.1"/>
    </source>
</evidence>
<accession>A0A0V0HEA5</accession>
<name>A0A0V0HEA5_SOLCH</name>
<reference evidence="1" key="1">
    <citation type="submission" date="2015-12" db="EMBL/GenBank/DDBJ databases">
        <title>Gene expression during late stages of embryo sac development: a critical building block for successful pollen-pistil interactions.</title>
        <authorList>
            <person name="Liu Y."/>
            <person name="Joly V."/>
            <person name="Sabar M."/>
            <person name="Matton D.P."/>
        </authorList>
    </citation>
    <scope>NUCLEOTIDE SEQUENCE</scope>
</reference>